<reference evidence="2 3" key="1">
    <citation type="submission" date="2017-06" db="EMBL/GenBank/DDBJ databases">
        <title>Description of Rhodopirellula bahusiensis sp. nov.</title>
        <authorList>
            <person name="Kizina J."/>
            <person name="Harder J."/>
        </authorList>
    </citation>
    <scope>NUCLEOTIDE SEQUENCE [LARGE SCALE GENOMIC DNA]</scope>
    <source>
        <strain evidence="2 3">SWK21</strain>
    </source>
</reference>
<gene>
    <name evidence="2" type="ORF">CEE69_24710</name>
</gene>
<dbReference type="EMBL" id="NIZW01000024">
    <property type="protein sequence ID" value="PHQ32647.1"/>
    <property type="molecule type" value="Genomic_DNA"/>
</dbReference>
<proteinExistence type="predicted"/>
<feature type="compositionally biased region" description="Basic and acidic residues" evidence="1">
    <location>
        <begin position="1"/>
        <end position="11"/>
    </location>
</feature>
<sequence>MTQVPDKRFSFSDEGSLTRKSHSSSDLLVKKRPSVLDQSWKKSAVGRHKIKLVFRSGQPIRIWANRRPAKTLRLRKERL</sequence>
<organism evidence="2 3">
    <name type="scientific">Rhodopirellula bahusiensis</name>
    <dbReference type="NCBI Taxonomy" id="2014065"/>
    <lineage>
        <taxon>Bacteria</taxon>
        <taxon>Pseudomonadati</taxon>
        <taxon>Planctomycetota</taxon>
        <taxon>Planctomycetia</taxon>
        <taxon>Pirellulales</taxon>
        <taxon>Pirellulaceae</taxon>
        <taxon>Rhodopirellula</taxon>
    </lineage>
</organism>
<name>A0A2G1W0U7_9BACT</name>
<feature type="region of interest" description="Disordered" evidence="1">
    <location>
        <begin position="1"/>
        <end position="25"/>
    </location>
</feature>
<accession>A0A2G1W0U7</accession>
<evidence type="ECO:0000313" key="2">
    <source>
        <dbReference type="EMBL" id="PHQ32647.1"/>
    </source>
</evidence>
<dbReference type="Proteomes" id="UP000225740">
    <property type="component" value="Unassembled WGS sequence"/>
</dbReference>
<evidence type="ECO:0000313" key="3">
    <source>
        <dbReference type="Proteomes" id="UP000225740"/>
    </source>
</evidence>
<evidence type="ECO:0000256" key="1">
    <source>
        <dbReference type="SAM" id="MobiDB-lite"/>
    </source>
</evidence>
<dbReference type="AlphaFoldDB" id="A0A2G1W0U7"/>
<keyword evidence="3" id="KW-1185">Reference proteome</keyword>
<comment type="caution">
    <text evidence="2">The sequence shown here is derived from an EMBL/GenBank/DDBJ whole genome shotgun (WGS) entry which is preliminary data.</text>
</comment>
<protein>
    <submittedName>
        <fullName evidence="2">Uncharacterized protein</fullName>
    </submittedName>
</protein>